<accession>A0A1M5CCF3</accession>
<dbReference type="EMBL" id="FQVT01000001">
    <property type="protein sequence ID" value="SHF52102.1"/>
    <property type="molecule type" value="Genomic_DNA"/>
</dbReference>
<keyword evidence="2" id="KW-0479">Metal-binding</keyword>
<evidence type="ECO:0000256" key="5">
    <source>
        <dbReference type="SAM" id="MobiDB-lite"/>
    </source>
</evidence>
<dbReference type="PROSITE" id="PS00196">
    <property type="entry name" value="COPPER_BLUE"/>
    <property type="match status" value="1"/>
</dbReference>
<dbReference type="PANTHER" id="PTHR38439:SF2">
    <property type="entry name" value="OUTER MEMBRANE PROTEIN H.8"/>
    <property type="match status" value="1"/>
</dbReference>
<proteinExistence type="predicted"/>
<dbReference type="InterPro" id="IPR000923">
    <property type="entry name" value="BlueCu_1"/>
</dbReference>
<dbReference type="NCBIfam" id="TIGR02695">
    <property type="entry name" value="azurin"/>
    <property type="match status" value="1"/>
</dbReference>
<evidence type="ECO:0000256" key="4">
    <source>
        <dbReference type="ARBA" id="ARBA00023008"/>
    </source>
</evidence>
<dbReference type="Proteomes" id="UP000183945">
    <property type="component" value="Unassembled WGS sequence"/>
</dbReference>
<evidence type="ECO:0000256" key="1">
    <source>
        <dbReference type="ARBA" id="ARBA00022448"/>
    </source>
</evidence>
<keyword evidence="4" id="KW-0186">Copper</keyword>
<organism evidence="7 8">
    <name type="scientific">Salegentibacter echinorum</name>
    <dbReference type="NCBI Taxonomy" id="1073325"/>
    <lineage>
        <taxon>Bacteria</taxon>
        <taxon>Pseudomonadati</taxon>
        <taxon>Bacteroidota</taxon>
        <taxon>Flavobacteriia</taxon>
        <taxon>Flavobacteriales</taxon>
        <taxon>Flavobacteriaceae</taxon>
        <taxon>Salegentibacter</taxon>
    </lineage>
</organism>
<dbReference type="GO" id="GO:0009055">
    <property type="term" value="F:electron transfer activity"/>
    <property type="evidence" value="ECO:0007669"/>
    <property type="project" value="InterPro"/>
</dbReference>
<dbReference type="InterPro" id="IPR028871">
    <property type="entry name" value="BlueCu_1_BS"/>
</dbReference>
<keyword evidence="3" id="KW-0249">Electron transport</keyword>
<name>A0A1M5CCF3_SALEC</name>
<feature type="region of interest" description="Disordered" evidence="5">
    <location>
        <begin position="23"/>
        <end position="52"/>
    </location>
</feature>
<dbReference type="STRING" id="1073325.SAMN05444483_101440"/>
<protein>
    <submittedName>
        <fullName evidence="7">Azurin</fullName>
    </submittedName>
</protein>
<dbReference type="InterPro" id="IPR050845">
    <property type="entry name" value="Cu-binding_ET"/>
</dbReference>
<dbReference type="PROSITE" id="PS51257">
    <property type="entry name" value="PROKAR_LIPOPROTEIN"/>
    <property type="match status" value="1"/>
</dbReference>
<dbReference type="InterPro" id="IPR014068">
    <property type="entry name" value="Azurin"/>
</dbReference>
<evidence type="ECO:0000259" key="6">
    <source>
        <dbReference type="Pfam" id="PF00127"/>
    </source>
</evidence>
<sequence length="175" mass="19074">MLSKSLLVLSTIAMIACGDKKEKKDQMTIGNGSTSEASTEKSSESTSASNEDMVEVIIEGNDQMRFNKDEIKVKAGQTVKLTLKHVGEMSKEAMGHNWVLLTQGTNINEFGQKAVDAKDNDYIPEGSDQVIAHTKLIGGGKTTTIEFTAPEKGTYDFICSFPGHYSLMKGKFIVE</sequence>
<dbReference type="Pfam" id="PF00127">
    <property type="entry name" value="Copper-bind"/>
    <property type="match status" value="1"/>
</dbReference>
<dbReference type="GO" id="GO:0005507">
    <property type="term" value="F:copper ion binding"/>
    <property type="evidence" value="ECO:0007669"/>
    <property type="project" value="InterPro"/>
</dbReference>
<reference evidence="8" key="1">
    <citation type="submission" date="2016-11" db="EMBL/GenBank/DDBJ databases">
        <authorList>
            <person name="Varghese N."/>
            <person name="Submissions S."/>
        </authorList>
    </citation>
    <scope>NUCLEOTIDE SEQUENCE [LARGE SCALE GENOMIC DNA]</scope>
    <source>
        <strain evidence="8">DSM 24579</strain>
    </source>
</reference>
<dbReference type="InterPro" id="IPR008972">
    <property type="entry name" value="Cupredoxin"/>
</dbReference>
<dbReference type="SUPFAM" id="SSF49503">
    <property type="entry name" value="Cupredoxins"/>
    <property type="match status" value="1"/>
</dbReference>
<evidence type="ECO:0000313" key="8">
    <source>
        <dbReference type="Proteomes" id="UP000183945"/>
    </source>
</evidence>
<dbReference type="Gene3D" id="2.60.40.420">
    <property type="entry name" value="Cupredoxins - blue copper proteins"/>
    <property type="match status" value="1"/>
</dbReference>
<feature type="domain" description="Blue (type 1) copper" evidence="6">
    <location>
        <begin position="55"/>
        <end position="175"/>
    </location>
</feature>
<evidence type="ECO:0000256" key="2">
    <source>
        <dbReference type="ARBA" id="ARBA00022723"/>
    </source>
</evidence>
<keyword evidence="1" id="KW-0813">Transport</keyword>
<gene>
    <name evidence="7" type="ORF">SAMN05444483_101440</name>
</gene>
<keyword evidence="8" id="KW-1185">Reference proteome</keyword>
<dbReference type="AlphaFoldDB" id="A0A1M5CCF3"/>
<evidence type="ECO:0000256" key="3">
    <source>
        <dbReference type="ARBA" id="ARBA00022982"/>
    </source>
</evidence>
<dbReference type="PANTHER" id="PTHR38439">
    <property type="entry name" value="AURACYANIN-B"/>
    <property type="match status" value="1"/>
</dbReference>
<evidence type="ECO:0000313" key="7">
    <source>
        <dbReference type="EMBL" id="SHF52102.1"/>
    </source>
</evidence>
<dbReference type="CDD" id="cd13922">
    <property type="entry name" value="Azurin"/>
    <property type="match status" value="1"/>
</dbReference>